<feature type="compositionally biased region" description="Basic residues" evidence="1">
    <location>
        <begin position="60"/>
        <end position="69"/>
    </location>
</feature>
<feature type="compositionally biased region" description="Basic and acidic residues" evidence="1">
    <location>
        <begin position="1"/>
        <end position="10"/>
    </location>
</feature>
<dbReference type="AlphaFoldDB" id="A0ABD2WUY9"/>
<reference evidence="2 3" key="1">
    <citation type="journal article" date="2024" name="bioRxiv">
        <title>A reference genome for Trichogramma kaykai: A tiny desert-dwelling parasitoid wasp with competing sex-ratio distorters.</title>
        <authorList>
            <person name="Culotta J."/>
            <person name="Lindsey A.R."/>
        </authorList>
    </citation>
    <scope>NUCLEOTIDE SEQUENCE [LARGE SCALE GENOMIC DNA]</scope>
    <source>
        <strain evidence="2 3">KSX58</strain>
    </source>
</reference>
<feature type="compositionally biased region" description="Polar residues" evidence="1">
    <location>
        <begin position="39"/>
        <end position="55"/>
    </location>
</feature>
<gene>
    <name evidence="2" type="ORF">TKK_009558</name>
</gene>
<feature type="region of interest" description="Disordered" evidence="1">
    <location>
        <begin position="1"/>
        <end position="89"/>
    </location>
</feature>
<proteinExistence type="predicted"/>
<evidence type="ECO:0000313" key="3">
    <source>
        <dbReference type="Proteomes" id="UP001627154"/>
    </source>
</evidence>
<feature type="compositionally biased region" description="Basic and acidic residues" evidence="1">
    <location>
        <begin position="70"/>
        <end position="89"/>
    </location>
</feature>
<comment type="caution">
    <text evidence="2">The sequence shown here is derived from an EMBL/GenBank/DDBJ whole genome shotgun (WGS) entry which is preliminary data.</text>
</comment>
<keyword evidence="3" id="KW-1185">Reference proteome</keyword>
<name>A0ABD2WUY9_9HYME</name>
<dbReference type="EMBL" id="JBJJXI010000071">
    <property type="protein sequence ID" value="KAL3396378.1"/>
    <property type="molecule type" value="Genomic_DNA"/>
</dbReference>
<organism evidence="2 3">
    <name type="scientific">Trichogramma kaykai</name>
    <dbReference type="NCBI Taxonomy" id="54128"/>
    <lineage>
        <taxon>Eukaryota</taxon>
        <taxon>Metazoa</taxon>
        <taxon>Ecdysozoa</taxon>
        <taxon>Arthropoda</taxon>
        <taxon>Hexapoda</taxon>
        <taxon>Insecta</taxon>
        <taxon>Pterygota</taxon>
        <taxon>Neoptera</taxon>
        <taxon>Endopterygota</taxon>
        <taxon>Hymenoptera</taxon>
        <taxon>Apocrita</taxon>
        <taxon>Proctotrupomorpha</taxon>
        <taxon>Chalcidoidea</taxon>
        <taxon>Trichogrammatidae</taxon>
        <taxon>Trichogramma</taxon>
    </lineage>
</organism>
<evidence type="ECO:0008006" key="4">
    <source>
        <dbReference type="Google" id="ProtNLM"/>
    </source>
</evidence>
<protein>
    <recommendedName>
        <fullName evidence="4">BZIP domain-containing protein</fullName>
    </recommendedName>
</protein>
<dbReference type="Proteomes" id="UP001627154">
    <property type="component" value="Unassembled WGS sequence"/>
</dbReference>
<sequence>MQQLEGKDDDLTGISMDFGQDKKNGEYTLVSQQQQQQQNAVANGKATSNGSSALMNGTPKKTKKRKKSEIRRDCYGMRERERKSLRGREKINVESSRRCENNNRRLGHHCCRYP</sequence>
<accession>A0ABD2WUY9</accession>
<evidence type="ECO:0000313" key="2">
    <source>
        <dbReference type="EMBL" id="KAL3396378.1"/>
    </source>
</evidence>
<evidence type="ECO:0000256" key="1">
    <source>
        <dbReference type="SAM" id="MobiDB-lite"/>
    </source>
</evidence>